<gene>
    <name evidence="1" type="ORF">A6R68_18384</name>
</gene>
<dbReference type="STRING" id="56216.A0A1A6HLQ5"/>
<comment type="caution">
    <text evidence="1">The sequence shown here is derived from an EMBL/GenBank/DDBJ whole genome shotgun (WGS) entry which is preliminary data.</text>
</comment>
<evidence type="ECO:0000313" key="1">
    <source>
        <dbReference type="EMBL" id="OBS79189.1"/>
    </source>
</evidence>
<keyword evidence="2" id="KW-1185">Reference proteome</keyword>
<evidence type="ECO:0000313" key="2">
    <source>
        <dbReference type="Proteomes" id="UP000092124"/>
    </source>
</evidence>
<dbReference type="Gene3D" id="3.30.420.100">
    <property type="match status" value="1"/>
</dbReference>
<proteinExistence type="predicted"/>
<feature type="non-terminal residue" evidence="1">
    <location>
        <position position="1"/>
    </location>
</feature>
<reference evidence="1 2" key="1">
    <citation type="submission" date="2016-06" db="EMBL/GenBank/DDBJ databases">
        <title>The Draft Genome Sequence and Annotation of the Desert Woodrat Neotoma lepida.</title>
        <authorList>
            <person name="Campbell M."/>
            <person name="Oakeson K.F."/>
            <person name="Yandell M."/>
            <person name="Halpert J.R."/>
            <person name="Dearing D."/>
        </authorList>
    </citation>
    <scope>NUCLEOTIDE SEQUENCE [LARGE SCALE GENOMIC DNA]</scope>
    <source>
        <strain evidence="1">417</strain>
        <tissue evidence="1">Liver</tissue>
    </source>
</reference>
<name>A0A1A6HLQ5_NEOLE</name>
<organism evidence="1 2">
    <name type="scientific">Neotoma lepida</name>
    <name type="common">Desert woodrat</name>
    <dbReference type="NCBI Taxonomy" id="56216"/>
    <lineage>
        <taxon>Eukaryota</taxon>
        <taxon>Metazoa</taxon>
        <taxon>Chordata</taxon>
        <taxon>Craniata</taxon>
        <taxon>Vertebrata</taxon>
        <taxon>Euteleostomi</taxon>
        <taxon>Mammalia</taxon>
        <taxon>Eutheria</taxon>
        <taxon>Euarchontoglires</taxon>
        <taxon>Glires</taxon>
        <taxon>Rodentia</taxon>
        <taxon>Myomorpha</taxon>
        <taxon>Muroidea</taxon>
        <taxon>Cricetidae</taxon>
        <taxon>Neotominae</taxon>
        <taxon>Neotoma</taxon>
    </lineage>
</organism>
<accession>A0A1A6HLQ5</accession>
<sequence>RGYLFTLAQIRQGGRTTFYNKTCESQLEVTEDEYNVKSTMGAVDGGLSTPHCTKGFPEEDLESKFSAEVHQKHSMG</sequence>
<dbReference type="Proteomes" id="UP000092124">
    <property type="component" value="Unassembled WGS sequence"/>
</dbReference>
<dbReference type="EMBL" id="LZPO01027203">
    <property type="protein sequence ID" value="OBS79189.1"/>
    <property type="molecule type" value="Genomic_DNA"/>
</dbReference>
<dbReference type="AlphaFoldDB" id="A0A1A6HLQ5"/>
<protein>
    <submittedName>
        <fullName evidence="1">Uncharacterized protein</fullName>
    </submittedName>
</protein>